<evidence type="ECO:0000256" key="6">
    <source>
        <dbReference type="PROSITE-ProRule" id="PRU00201"/>
    </source>
</evidence>
<keyword evidence="8" id="KW-1185">Reference proteome</keyword>
<keyword evidence="3 6" id="KW-0238">DNA-binding</keyword>
<evidence type="ECO:0000256" key="4">
    <source>
        <dbReference type="ARBA" id="ARBA00023163"/>
    </source>
</evidence>
<evidence type="ECO:0000313" key="8">
    <source>
        <dbReference type="Proteomes" id="UP000036681"/>
    </source>
</evidence>
<dbReference type="GO" id="GO:0000978">
    <property type="term" value="F:RNA polymerase II cis-regulatory region sequence-specific DNA binding"/>
    <property type="evidence" value="ECO:0007669"/>
    <property type="project" value="InterPro"/>
</dbReference>
<dbReference type="GO" id="GO:0001708">
    <property type="term" value="P:cell fate specification"/>
    <property type="evidence" value="ECO:0007669"/>
    <property type="project" value="TreeGrafter"/>
</dbReference>
<dbReference type="PROSITE" id="PS01283">
    <property type="entry name" value="TBOX_1"/>
    <property type="match status" value="1"/>
</dbReference>
<dbReference type="GO" id="GO:0045893">
    <property type="term" value="P:positive regulation of DNA-templated transcription"/>
    <property type="evidence" value="ECO:0007669"/>
    <property type="project" value="InterPro"/>
</dbReference>
<dbReference type="FunFam" id="2.60.40.820:FF:000008">
    <property type="entry name" value="T-box transcription factor TBX20"/>
    <property type="match status" value="1"/>
</dbReference>
<keyword evidence="2" id="KW-0805">Transcription regulation</keyword>
<evidence type="ECO:0000313" key="9">
    <source>
        <dbReference type="WBParaSite" id="ALUE_0000299701-mRNA-1"/>
    </source>
</evidence>
<dbReference type="SMART" id="SM00425">
    <property type="entry name" value="TBOX"/>
    <property type="match status" value="1"/>
</dbReference>
<dbReference type="AlphaFoldDB" id="A0A9J2NZL1"/>
<dbReference type="GO" id="GO:0005634">
    <property type="term" value="C:nucleus"/>
    <property type="evidence" value="ECO:0007669"/>
    <property type="project" value="UniProtKB-SubCell"/>
</dbReference>
<dbReference type="InterPro" id="IPR008967">
    <property type="entry name" value="p53-like_TF_DNA-bd_sf"/>
</dbReference>
<dbReference type="Gene3D" id="2.60.40.820">
    <property type="entry name" value="Transcription factor, T-box"/>
    <property type="match status" value="1"/>
</dbReference>
<reference evidence="9" key="1">
    <citation type="submission" date="2023-03" db="UniProtKB">
        <authorList>
            <consortium name="WormBaseParasite"/>
        </authorList>
    </citation>
    <scope>IDENTIFICATION</scope>
</reference>
<dbReference type="WBParaSite" id="ALUE_0000299701-mRNA-1">
    <property type="protein sequence ID" value="ALUE_0000299701-mRNA-1"/>
    <property type="gene ID" value="ALUE_0000299701"/>
</dbReference>
<dbReference type="PRINTS" id="PR00937">
    <property type="entry name" value="TBOX"/>
</dbReference>
<dbReference type="InterPro" id="IPR036960">
    <property type="entry name" value="T-box_sf"/>
</dbReference>
<dbReference type="SUPFAM" id="SSF49417">
    <property type="entry name" value="p53-like transcription factors"/>
    <property type="match status" value="1"/>
</dbReference>
<dbReference type="InterPro" id="IPR046360">
    <property type="entry name" value="T-box_DNA-bd"/>
</dbReference>
<comment type="caution">
    <text evidence="6">Lacks conserved residue(s) required for the propagation of feature annotation.</text>
</comment>
<dbReference type="GO" id="GO:0000785">
    <property type="term" value="C:chromatin"/>
    <property type="evidence" value="ECO:0007669"/>
    <property type="project" value="TreeGrafter"/>
</dbReference>
<evidence type="ECO:0000256" key="1">
    <source>
        <dbReference type="ARBA" id="ARBA00004123"/>
    </source>
</evidence>
<keyword evidence="5 6" id="KW-0539">Nucleus</keyword>
<sequence>MARNIEKRSSSGTDLPLDLAPQKRFKFMIDHLLGDDKTTTLSDNNTTDIVCINDACASNEESIGVCEEIDESTEEITQSNATTIDVLPKTYPIAGNSPSLRRIECRLEGRELWSKFYELSTEMIITKSGRRMFPTMKLSVSGCDSDALYYILLDVVPVDNKRYRYIYNKSSWLTAGKAEPAPRNRLYMHPDSPFTGDQLSKQVISFEKAKLTNNEVDKTGHLILNSMHKYQPRIHIVRRARDNPIEQNLSIDLHNEQYKTFQFIETQFMAVTAYQNQLITKLKIEKNPFAKGFRDPSGRSPEYDLLVG</sequence>
<accession>A0A9J2NZL1</accession>
<dbReference type="GO" id="GO:0007507">
    <property type="term" value="P:heart development"/>
    <property type="evidence" value="ECO:0007669"/>
    <property type="project" value="TreeGrafter"/>
</dbReference>
<protein>
    <submittedName>
        <fullName evidence="9">T-box domain-containing protein</fullName>
    </submittedName>
</protein>
<dbReference type="PROSITE" id="PS50252">
    <property type="entry name" value="TBOX_3"/>
    <property type="match status" value="1"/>
</dbReference>
<dbReference type="Proteomes" id="UP000036681">
    <property type="component" value="Unplaced"/>
</dbReference>
<dbReference type="InterPro" id="IPR001699">
    <property type="entry name" value="TF_T-box"/>
</dbReference>
<dbReference type="PANTHER" id="PTHR11267:SF190">
    <property type="entry name" value="T-BOX TRANSCRIPTION FACTOR TBX20"/>
    <property type="match status" value="1"/>
</dbReference>
<organism evidence="8 9">
    <name type="scientific">Ascaris lumbricoides</name>
    <name type="common">Giant roundworm</name>
    <dbReference type="NCBI Taxonomy" id="6252"/>
    <lineage>
        <taxon>Eukaryota</taxon>
        <taxon>Metazoa</taxon>
        <taxon>Ecdysozoa</taxon>
        <taxon>Nematoda</taxon>
        <taxon>Chromadorea</taxon>
        <taxon>Rhabditida</taxon>
        <taxon>Spirurina</taxon>
        <taxon>Ascaridomorpha</taxon>
        <taxon>Ascaridoidea</taxon>
        <taxon>Ascarididae</taxon>
        <taxon>Ascaris</taxon>
    </lineage>
</organism>
<dbReference type="PANTHER" id="PTHR11267">
    <property type="entry name" value="T-BOX PROTEIN-RELATED"/>
    <property type="match status" value="1"/>
</dbReference>
<comment type="subcellular location">
    <subcellularLocation>
        <location evidence="1 6">Nucleus</location>
    </subcellularLocation>
</comment>
<name>A0A9J2NZL1_ASCLU</name>
<evidence type="ECO:0000256" key="2">
    <source>
        <dbReference type="ARBA" id="ARBA00023015"/>
    </source>
</evidence>
<proteinExistence type="predicted"/>
<keyword evidence="4" id="KW-0804">Transcription</keyword>
<feature type="domain" description="T-box" evidence="7">
    <location>
        <begin position="107"/>
        <end position="295"/>
    </location>
</feature>
<dbReference type="Pfam" id="PF00907">
    <property type="entry name" value="T-box"/>
    <property type="match status" value="1"/>
</dbReference>
<dbReference type="GO" id="GO:0000981">
    <property type="term" value="F:DNA-binding transcription factor activity, RNA polymerase II-specific"/>
    <property type="evidence" value="ECO:0007669"/>
    <property type="project" value="TreeGrafter"/>
</dbReference>
<evidence type="ECO:0000256" key="3">
    <source>
        <dbReference type="ARBA" id="ARBA00023125"/>
    </source>
</evidence>
<evidence type="ECO:0000256" key="5">
    <source>
        <dbReference type="ARBA" id="ARBA00023242"/>
    </source>
</evidence>
<dbReference type="InterPro" id="IPR018186">
    <property type="entry name" value="TF_T-box_CS"/>
</dbReference>
<evidence type="ECO:0000259" key="7">
    <source>
        <dbReference type="PROSITE" id="PS50252"/>
    </source>
</evidence>